<name>A0A8S1RSV4_9CILI</name>
<sequence>MGQVISQHYHYGGEYERISTITMKHNKRSVWIQREFNDGGLIQFKLSIVKCQYECDKCIENYQQFCFALIFIFLEIDHKF</sequence>
<gene>
    <name evidence="1" type="ORF">PSON_ATCC_30995.1.T4370001</name>
</gene>
<dbReference type="OrthoDB" id="10560858at2759"/>
<protein>
    <submittedName>
        <fullName evidence="1">Uncharacterized protein</fullName>
    </submittedName>
</protein>
<keyword evidence="2" id="KW-1185">Reference proteome</keyword>
<dbReference type="AlphaFoldDB" id="A0A8S1RSV4"/>
<proteinExistence type="predicted"/>
<comment type="caution">
    <text evidence="1">The sequence shown here is derived from an EMBL/GenBank/DDBJ whole genome shotgun (WGS) entry which is preliminary data.</text>
</comment>
<dbReference type="EMBL" id="CAJJDN010000437">
    <property type="protein sequence ID" value="CAD8131268.1"/>
    <property type="molecule type" value="Genomic_DNA"/>
</dbReference>
<accession>A0A8S1RSV4</accession>
<organism evidence="1 2">
    <name type="scientific">Paramecium sonneborni</name>
    <dbReference type="NCBI Taxonomy" id="65129"/>
    <lineage>
        <taxon>Eukaryota</taxon>
        <taxon>Sar</taxon>
        <taxon>Alveolata</taxon>
        <taxon>Ciliophora</taxon>
        <taxon>Intramacronucleata</taxon>
        <taxon>Oligohymenophorea</taxon>
        <taxon>Peniculida</taxon>
        <taxon>Parameciidae</taxon>
        <taxon>Paramecium</taxon>
    </lineage>
</organism>
<evidence type="ECO:0000313" key="2">
    <source>
        <dbReference type="Proteomes" id="UP000692954"/>
    </source>
</evidence>
<dbReference type="Proteomes" id="UP000692954">
    <property type="component" value="Unassembled WGS sequence"/>
</dbReference>
<evidence type="ECO:0000313" key="1">
    <source>
        <dbReference type="EMBL" id="CAD8131268.1"/>
    </source>
</evidence>
<reference evidence="1" key="1">
    <citation type="submission" date="2021-01" db="EMBL/GenBank/DDBJ databases">
        <authorList>
            <consortium name="Genoscope - CEA"/>
            <person name="William W."/>
        </authorList>
    </citation>
    <scope>NUCLEOTIDE SEQUENCE</scope>
</reference>